<name>A0AAV9XXA4_9CRYT</name>
<evidence type="ECO:0000313" key="2">
    <source>
        <dbReference type="EMBL" id="KAK6588939.1"/>
    </source>
</evidence>
<evidence type="ECO:0008006" key="4">
    <source>
        <dbReference type="Google" id="ProtNLM"/>
    </source>
</evidence>
<sequence>MGESEEINEFYNLYVQEHSLLNRLIYKFKNQHGRLGHFRSVFRTNRDLKLFITAYHETFFNKTSTENPEIFELNVKDLSRISRRIKWDLKDAGISISRLIAHGFHLSLAFSLFSIFSRLYVNTIKLDSVTKSILISNSNKVKGLPNLSNNNPNELNGKKDSHGTSSSSFEFFDQEEDLGHVISPSENISTVFDNSYVEKNHIENAVATENIEYTSRSETEAVLDNYITIQDELIQKGKSILTMRNKNSKLFNSWKKHKLLRLKGKLVSRKRKKKRKMAVSLNHI</sequence>
<proteinExistence type="predicted"/>
<gene>
    <name evidence="2" type="ORF">RS030_273694</name>
</gene>
<dbReference type="AlphaFoldDB" id="A0AAV9XXA4"/>
<reference evidence="2 3" key="1">
    <citation type="submission" date="2023-10" db="EMBL/GenBank/DDBJ databases">
        <title>Comparative genomics analysis reveals potential genetic determinants of host preference in Cryptosporidium xiaoi.</title>
        <authorList>
            <person name="Xiao L."/>
            <person name="Li J."/>
        </authorList>
    </citation>
    <scope>NUCLEOTIDE SEQUENCE [LARGE SCALE GENOMIC DNA]</scope>
    <source>
        <strain evidence="2 3">52996</strain>
    </source>
</reference>
<protein>
    <recommendedName>
        <fullName evidence="4">SPX domain-containing protein</fullName>
    </recommendedName>
</protein>
<feature type="region of interest" description="Disordered" evidence="1">
    <location>
        <begin position="145"/>
        <end position="167"/>
    </location>
</feature>
<dbReference type="EMBL" id="JAWDEY010000019">
    <property type="protein sequence ID" value="KAK6588939.1"/>
    <property type="molecule type" value="Genomic_DNA"/>
</dbReference>
<accession>A0AAV9XXA4</accession>
<comment type="caution">
    <text evidence="2">The sequence shown here is derived from an EMBL/GenBank/DDBJ whole genome shotgun (WGS) entry which is preliminary data.</text>
</comment>
<keyword evidence="3" id="KW-1185">Reference proteome</keyword>
<feature type="compositionally biased region" description="Low complexity" evidence="1">
    <location>
        <begin position="145"/>
        <end position="155"/>
    </location>
</feature>
<organism evidence="2 3">
    <name type="scientific">Cryptosporidium xiaoi</name>
    <dbReference type="NCBI Taxonomy" id="659607"/>
    <lineage>
        <taxon>Eukaryota</taxon>
        <taxon>Sar</taxon>
        <taxon>Alveolata</taxon>
        <taxon>Apicomplexa</taxon>
        <taxon>Conoidasida</taxon>
        <taxon>Coccidia</taxon>
        <taxon>Eucoccidiorida</taxon>
        <taxon>Eimeriorina</taxon>
        <taxon>Cryptosporidiidae</taxon>
        <taxon>Cryptosporidium</taxon>
    </lineage>
</organism>
<evidence type="ECO:0000313" key="3">
    <source>
        <dbReference type="Proteomes" id="UP001311799"/>
    </source>
</evidence>
<evidence type="ECO:0000256" key="1">
    <source>
        <dbReference type="SAM" id="MobiDB-lite"/>
    </source>
</evidence>
<dbReference type="Proteomes" id="UP001311799">
    <property type="component" value="Unassembled WGS sequence"/>
</dbReference>